<feature type="region of interest" description="Disordered" evidence="4">
    <location>
        <begin position="428"/>
        <end position="476"/>
    </location>
</feature>
<feature type="domain" description="BED-type" evidence="5">
    <location>
        <begin position="305"/>
        <end position="350"/>
    </location>
</feature>
<feature type="compositionally biased region" description="Low complexity" evidence="4">
    <location>
        <begin position="361"/>
        <end position="371"/>
    </location>
</feature>
<dbReference type="GO" id="GO:0006357">
    <property type="term" value="P:regulation of transcription by RNA polymerase II"/>
    <property type="evidence" value="ECO:0007669"/>
    <property type="project" value="TreeGrafter"/>
</dbReference>
<evidence type="ECO:0000256" key="1">
    <source>
        <dbReference type="ARBA" id="ARBA00022723"/>
    </source>
</evidence>
<feature type="region of interest" description="Disordered" evidence="4">
    <location>
        <begin position="359"/>
        <end position="391"/>
    </location>
</feature>
<name>A0AAV5STF2_9BILA</name>
<gene>
    <name evidence="6" type="ORF">PENTCL1PPCAC_8252</name>
</gene>
<keyword evidence="2" id="KW-0863">Zinc-finger</keyword>
<feature type="region of interest" description="Disordered" evidence="4">
    <location>
        <begin position="555"/>
        <end position="581"/>
    </location>
</feature>
<dbReference type="GO" id="GO:0008270">
    <property type="term" value="F:zinc ion binding"/>
    <property type="evidence" value="ECO:0007669"/>
    <property type="project" value="UniProtKB-KW"/>
</dbReference>
<feature type="domain" description="BED-type" evidence="5">
    <location>
        <begin position="477"/>
        <end position="523"/>
    </location>
</feature>
<keyword evidence="3" id="KW-0862">Zinc</keyword>
<dbReference type="AlphaFoldDB" id="A0AAV5STF2"/>
<dbReference type="GO" id="GO:0005634">
    <property type="term" value="C:nucleus"/>
    <property type="evidence" value="ECO:0007669"/>
    <property type="project" value="TreeGrafter"/>
</dbReference>
<feature type="compositionally biased region" description="Acidic residues" evidence="4">
    <location>
        <begin position="428"/>
        <end position="445"/>
    </location>
</feature>
<dbReference type="SUPFAM" id="SSF57667">
    <property type="entry name" value="beta-beta-alpha zinc fingers"/>
    <property type="match status" value="2"/>
</dbReference>
<evidence type="ECO:0000313" key="6">
    <source>
        <dbReference type="EMBL" id="GMS86077.1"/>
    </source>
</evidence>
<dbReference type="PANTHER" id="PTHR34396">
    <property type="entry name" value="OS03G0264950 PROTEIN-RELATED"/>
    <property type="match status" value="1"/>
</dbReference>
<reference evidence="6" key="1">
    <citation type="submission" date="2023-10" db="EMBL/GenBank/DDBJ databases">
        <title>Genome assembly of Pristionchus species.</title>
        <authorList>
            <person name="Yoshida K."/>
            <person name="Sommer R.J."/>
        </authorList>
    </citation>
    <scope>NUCLEOTIDE SEQUENCE</scope>
    <source>
        <strain evidence="6">RS0144</strain>
    </source>
</reference>
<evidence type="ECO:0000256" key="4">
    <source>
        <dbReference type="SAM" id="MobiDB-lite"/>
    </source>
</evidence>
<dbReference type="Proteomes" id="UP001432027">
    <property type="component" value="Unassembled WGS sequence"/>
</dbReference>
<dbReference type="EMBL" id="BTSX01000002">
    <property type="protein sequence ID" value="GMS86077.1"/>
    <property type="molecule type" value="Genomic_DNA"/>
</dbReference>
<comment type="caution">
    <text evidence="6">The sequence shown here is derived from an EMBL/GenBank/DDBJ whole genome shotgun (WGS) entry which is preliminary data.</text>
</comment>
<dbReference type="Pfam" id="PF02892">
    <property type="entry name" value="zf-BED"/>
    <property type="match status" value="2"/>
</dbReference>
<feature type="non-terminal residue" evidence="6">
    <location>
        <position position="1"/>
    </location>
</feature>
<evidence type="ECO:0000256" key="3">
    <source>
        <dbReference type="ARBA" id="ARBA00022833"/>
    </source>
</evidence>
<protein>
    <recommendedName>
        <fullName evidence="5">BED-type domain-containing protein</fullName>
    </recommendedName>
</protein>
<keyword evidence="7" id="KW-1185">Reference proteome</keyword>
<organism evidence="6 7">
    <name type="scientific">Pristionchus entomophagus</name>
    <dbReference type="NCBI Taxonomy" id="358040"/>
    <lineage>
        <taxon>Eukaryota</taxon>
        <taxon>Metazoa</taxon>
        <taxon>Ecdysozoa</taxon>
        <taxon>Nematoda</taxon>
        <taxon>Chromadorea</taxon>
        <taxon>Rhabditida</taxon>
        <taxon>Rhabditina</taxon>
        <taxon>Diplogasteromorpha</taxon>
        <taxon>Diplogasteroidea</taxon>
        <taxon>Neodiplogasteridae</taxon>
        <taxon>Pristionchus</taxon>
    </lineage>
</organism>
<dbReference type="InterPro" id="IPR053031">
    <property type="entry name" value="Cuticle_assoc_protein"/>
</dbReference>
<evidence type="ECO:0000256" key="2">
    <source>
        <dbReference type="ARBA" id="ARBA00022771"/>
    </source>
</evidence>
<dbReference type="InterPro" id="IPR003656">
    <property type="entry name" value="Znf_BED"/>
</dbReference>
<dbReference type="PANTHER" id="PTHR34396:SF25">
    <property type="entry name" value="BOUNDARY ELEMENT ASSOCIATED FACTOR"/>
    <property type="match status" value="1"/>
</dbReference>
<proteinExistence type="predicted"/>
<keyword evidence="1" id="KW-0479">Metal-binding</keyword>
<dbReference type="GO" id="GO:1990837">
    <property type="term" value="F:sequence-specific double-stranded DNA binding"/>
    <property type="evidence" value="ECO:0007669"/>
    <property type="project" value="TreeGrafter"/>
</dbReference>
<feature type="region of interest" description="Disordered" evidence="4">
    <location>
        <begin position="43"/>
        <end position="62"/>
    </location>
</feature>
<sequence length="581" mass="63771">RKFIRIIRNTSPLIAHLRCKHPAVFTTESSAGSPKVIREIKDQAETADSSTQTSEDDFESVKLEEDQDFELADVKLEIDEEEKEEKPSKMEYDMNLRLREMMALRLDDAVGDMQNRVTTNPMAQLVRALCESCLWLIRDWPGQKIDNLDSVRASRLDMLGRLRQLLRARPPKYSEMDGLILLLADAMLTISEQWPGGEAESTAAFAAHIQPSHPQRPASSSTTVTSTVAPSSSVHIPPVYGTPGTSCKPPAFKLPRLQANQWTVDGYQQPSTSNSFPPPGQRSMLNIILRPHREMPQAGNAGSPSALWAFFKKEVSSTGALIARCHKCGRAIPRHNHGTSGMKNHMKVYHTAEYATLGMDSSASSETSQSSPPGVPPEAEPSREPAAKKKAPANVSAIIAALNSEAPTLPDMSTSPLFNSDIVKEEEMDYDEDLSQSLNADDDSFDGPSSSSLRDHERAALEAAHVAPPRPTTKGGSDIWSYFTKADGEGGEKHGCCNLCDWSRKIYNHGTNTMWSHLRRTHPYEYSLLKPYEYNPAIHCPPFLTVSGSTVASGSGGNLPSHLTLPRAPEAGGELSKEEEE</sequence>
<evidence type="ECO:0000259" key="5">
    <source>
        <dbReference type="Pfam" id="PF02892"/>
    </source>
</evidence>
<accession>A0AAV5STF2</accession>
<evidence type="ECO:0000313" key="7">
    <source>
        <dbReference type="Proteomes" id="UP001432027"/>
    </source>
</evidence>
<dbReference type="InterPro" id="IPR036236">
    <property type="entry name" value="Znf_C2H2_sf"/>
</dbReference>
<dbReference type="SMART" id="SM00614">
    <property type="entry name" value="ZnF_BED"/>
    <property type="match status" value="2"/>
</dbReference>